<feature type="region of interest" description="Disordered" evidence="1">
    <location>
        <begin position="23"/>
        <end position="57"/>
    </location>
</feature>
<feature type="compositionally biased region" description="Low complexity" evidence="1">
    <location>
        <begin position="27"/>
        <end position="40"/>
    </location>
</feature>
<dbReference type="AlphaFoldDB" id="A0A5N1GKM2"/>
<feature type="signal peptide" evidence="2">
    <location>
        <begin position="1"/>
        <end position="19"/>
    </location>
</feature>
<evidence type="ECO:0000313" key="3">
    <source>
        <dbReference type="EMBL" id="KAA9300759.1"/>
    </source>
</evidence>
<dbReference type="PROSITE" id="PS51257">
    <property type="entry name" value="PROKAR_LIPOPROTEIN"/>
    <property type="match status" value="1"/>
</dbReference>
<dbReference type="OrthoDB" id="384737at2"/>
<organism evidence="3 4">
    <name type="scientific">Aerococcus sanguinicola</name>
    <dbReference type="NCBI Taxonomy" id="119206"/>
    <lineage>
        <taxon>Bacteria</taxon>
        <taxon>Bacillati</taxon>
        <taxon>Bacillota</taxon>
        <taxon>Bacilli</taxon>
        <taxon>Lactobacillales</taxon>
        <taxon>Aerococcaceae</taxon>
        <taxon>Aerococcus</taxon>
    </lineage>
</organism>
<evidence type="ECO:0008006" key="5">
    <source>
        <dbReference type="Google" id="ProtNLM"/>
    </source>
</evidence>
<keyword evidence="2" id="KW-0732">Signal</keyword>
<feature type="compositionally biased region" description="Basic and acidic residues" evidence="1">
    <location>
        <begin position="48"/>
        <end position="57"/>
    </location>
</feature>
<feature type="chain" id="PRO_5039452031" description="DUF4352 domain-containing protein" evidence="2">
    <location>
        <begin position="20"/>
        <end position="295"/>
    </location>
</feature>
<dbReference type="RefSeq" id="WP_070430553.1">
    <property type="nucleotide sequence ID" value="NZ_VYWO01000003.1"/>
</dbReference>
<evidence type="ECO:0000256" key="1">
    <source>
        <dbReference type="SAM" id="MobiDB-lite"/>
    </source>
</evidence>
<dbReference type="Proteomes" id="UP000327148">
    <property type="component" value="Unassembled WGS sequence"/>
</dbReference>
<reference evidence="3 4" key="1">
    <citation type="submission" date="2019-09" db="EMBL/GenBank/DDBJ databases">
        <title>Draft genome sequence assemblies of isolates from the urinary tract.</title>
        <authorList>
            <person name="Mores C.R."/>
            <person name="Putonti C."/>
            <person name="Wolfe A.J."/>
        </authorList>
    </citation>
    <scope>NUCLEOTIDE SEQUENCE [LARGE SCALE GENOMIC DNA]</scope>
    <source>
        <strain evidence="3 4">UMB623</strain>
    </source>
</reference>
<name>A0A5N1GKM2_9LACT</name>
<proteinExistence type="predicted"/>
<evidence type="ECO:0000313" key="4">
    <source>
        <dbReference type="Proteomes" id="UP000327148"/>
    </source>
</evidence>
<comment type="caution">
    <text evidence="3">The sequence shown here is derived from an EMBL/GenBank/DDBJ whole genome shotgun (WGS) entry which is preliminary data.</text>
</comment>
<accession>A0A5N1GKM2</accession>
<protein>
    <recommendedName>
        <fullName evidence="5">DUF4352 domain-containing protein</fullName>
    </recommendedName>
</protein>
<gene>
    <name evidence="3" type="ORF">F6I03_05490</name>
</gene>
<evidence type="ECO:0000256" key="2">
    <source>
        <dbReference type="SAM" id="SignalP"/>
    </source>
</evidence>
<sequence>MKKSIKYLGLSVLTLSMLAACSNTEEGASQGQSDDQAGGQELVTNSKSDQKEVTEDDVDKIKEQIELSNLKIEESKRNPDDYQVQTAGSLWDTSFTVTNNSDFTVSFPVEFYRTRGVEDEYGEITSEQTNEAGFGQSFEDLETGNILDKGYVAYLEPGESRTYQGYMTTVENEEIHQAVEMGDMFYTNVEDAEDGRVPHVATTDEISYELFKERPDDVVISLKAKNNLDQYIKFANFWFKDKEKSGDSLVGYDVSHLKPNGEATAENVWAVEPENLQSTGYVLYYVDTAKRDENK</sequence>
<dbReference type="EMBL" id="VYWO01000003">
    <property type="protein sequence ID" value="KAA9300759.1"/>
    <property type="molecule type" value="Genomic_DNA"/>
</dbReference>